<feature type="transmembrane region" description="Helical" evidence="13">
    <location>
        <begin position="77"/>
        <end position="98"/>
    </location>
</feature>
<evidence type="ECO:0000256" key="2">
    <source>
        <dbReference type="ARBA" id="ARBA00004477"/>
    </source>
</evidence>
<keyword evidence="16" id="KW-1185">Reference proteome</keyword>
<dbReference type="GO" id="GO:0005789">
    <property type="term" value="C:endoplasmic reticulum membrane"/>
    <property type="evidence" value="ECO:0007669"/>
    <property type="project" value="UniProtKB-SubCell"/>
</dbReference>
<keyword evidence="12" id="KW-0206">Cytoskeleton</keyword>
<protein>
    <recommendedName>
        <fullName evidence="13">PRA1 family protein</fullName>
    </recommendedName>
</protein>
<evidence type="ECO:0000313" key="15">
    <source>
        <dbReference type="EMBL" id="KAA8593502.1"/>
    </source>
</evidence>
<comment type="subcellular location">
    <subcellularLocation>
        <location evidence="3">Cell membrane</location>
        <topology evidence="3">Multi-pass membrane protein</topology>
    </subcellularLocation>
    <subcellularLocation>
        <location evidence="1">Cytoplasm</location>
        <location evidence="1">Cytoskeleton</location>
    </subcellularLocation>
    <subcellularLocation>
        <location evidence="2">Endoplasmic reticulum membrane</location>
        <topology evidence="2">Multi-pass membrane protein</topology>
    </subcellularLocation>
    <subcellularLocation>
        <location evidence="13">Membrane</location>
        <topology evidence="13">Multi-pass membrane protein</topology>
    </subcellularLocation>
</comment>
<keyword evidence="7 13" id="KW-0812">Transmembrane</keyword>
<evidence type="ECO:0000313" key="16">
    <source>
        <dbReference type="Proteomes" id="UP000327493"/>
    </source>
</evidence>
<dbReference type="GO" id="GO:0051051">
    <property type="term" value="P:negative regulation of transport"/>
    <property type="evidence" value="ECO:0007669"/>
    <property type="project" value="TreeGrafter"/>
</dbReference>
<feature type="compositionally biased region" description="Basic and acidic residues" evidence="14">
    <location>
        <begin position="257"/>
        <end position="269"/>
    </location>
</feature>
<evidence type="ECO:0000256" key="12">
    <source>
        <dbReference type="ARBA" id="ARBA00023212"/>
    </source>
</evidence>
<reference evidence="15 16" key="1">
    <citation type="submission" date="2019-08" db="EMBL/GenBank/DDBJ databases">
        <title>A chromosome-level genome assembly, high-density linkage maps, and genome scans reveal the genomic architecture of hybrid incompatibilities underlying speciation via character displacement in darters (Percidae: Etheostominae).</title>
        <authorList>
            <person name="Moran R.L."/>
            <person name="Catchen J.M."/>
            <person name="Fuller R.C."/>
        </authorList>
    </citation>
    <scope>NUCLEOTIDE SEQUENCE [LARGE SCALE GENOMIC DNA]</scope>
    <source>
        <strain evidence="15">EspeVRDwgs_2016</strain>
        <tissue evidence="15">Muscle</tissue>
    </source>
</reference>
<gene>
    <name evidence="15" type="ORF">FQN60_009618</name>
</gene>
<evidence type="ECO:0000256" key="11">
    <source>
        <dbReference type="ARBA" id="ARBA00023136"/>
    </source>
</evidence>
<sequence>FAWEVCSGPSGIRFPADLWFWLVTVGTATVRLAGSQMAKVELAPLRPWGDFFPGSDRFAKPDGKDLARWNNRVVSNLLYYQTNYLALAIVVFLVVGFLNPVGMLTAMVVVSSVFLGSVWAGENRAVISNFKRHNPTAFVIAVMVASYILISMLGSVMVFMTAITLPLALVFAHASFRLRNMKNKLENKIEGAGLKRSPMGILLEALDQQEESFQKIQSFLEGKLKDDESISRLCYAVSVFLCTTAADSFLAGAKQQRNRDRGRQLDTKHSPSHTASGKAKELEVPETSPELAQEAKH</sequence>
<name>A0A5J5DJJ4_9PERO</name>
<dbReference type="EMBL" id="VOFY01000004">
    <property type="protein sequence ID" value="KAA8593502.1"/>
    <property type="molecule type" value="Genomic_DNA"/>
</dbReference>
<organism evidence="15 16">
    <name type="scientific">Etheostoma spectabile</name>
    <name type="common">orangethroat darter</name>
    <dbReference type="NCBI Taxonomy" id="54343"/>
    <lineage>
        <taxon>Eukaryota</taxon>
        <taxon>Metazoa</taxon>
        <taxon>Chordata</taxon>
        <taxon>Craniata</taxon>
        <taxon>Vertebrata</taxon>
        <taxon>Euteleostomi</taxon>
        <taxon>Actinopterygii</taxon>
        <taxon>Neopterygii</taxon>
        <taxon>Teleostei</taxon>
        <taxon>Neoteleostei</taxon>
        <taxon>Acanthomorphata</taxon>
        <taxon>Eupercaria</taxon>
        <taxon>Perciformes</taxon>
        <taxon>Percoidei</taxon>
        <taxon>Percidae</taxon>
        <taxon>Etheostomatinae</taxon>
        <taxon>Etheostoma</taxon>
    </lineage>
</organism>
<dbReference type="PANTHER" id="PTHR12859:SF2">
    <property type="entry name" value="PRA1 FAMILY PROTEIN 3"/>
    <property type="match status" value="1"/>
</dbReference>
<dbReference type="GO" id="GO:0005856">
    <property type="term" value="C:cytoskeleton"/>
    <property type="evidence" value="ECO:0007669"/>
    <property type="project" value="UniProtKB-SubCell"/>
</dbReference>
<accession>A0A5J5DJJ4</accession>
<evidence type="ECO:0000256" key="4">
    <source>
        <dbReference type="ARBA" id="ARBA00006483"/>
    </source>
</evidence>
<dbReference type="Proteomes" id="UP000327493">
    <property type="component" value="Chromosome 4"/>
</dbReference>
<dbReference type="GO" id="GO:0005886">
    <property type="term" value="C:plasma membrane"/>
    <property type="evidence" value="ECO:0007669"/>
    <property type="project" value="UniProtKB-SubCell"/>
</dbReference>
<evidence type="ECO:0000256" key="9">
    <source>
        <dbReference type="ARBA" id="ARBA00022989"/>
    </source>
</evidence>
<feature type="transmembrane region" description="Helical" evidence="13">
    <location>
        <begin position="104"/>
        <end position="121"/>
    </location>
</feature>
<dbReference type="AlphaFoldDB" id="A0A5J5DJJ4"/>
<evidence type="ECO:0000256" key="1">
    <source>
        <dbReference type="ARBA" id="ARBA00004245"/>
    </source>
</evidence>
<evidence type="ECO:0000256" key="6">
    <source>
        <dbReference type="ARBA" id="ARBA00022490"/>
    </source>
</evidence>
<comment type="caution">
    <text evidence="15">The sequence shown here is derived from an EMBL/GenBank/DDBJ whole genome shotgun (WGS) entry which is preliminary data.</text>
</comment>
<dbReference type="InterPro" id="IPR004895">
    <property type="entry name" value="Prenylated_rab_accept_PRA1"/>
</dbReference>
<evidence type="ECO:0000256" key="10">
    <source>
        <dbReference type="ARBA" id="ARBA00022990"/>
    </source>
</evidence>
<evidence type="ECO:0000256" key="7">
    <source>
        <dbReference type="ARBA" id="ARBA00022692"/>
    </source>
</evidence>
<evidence type="ECO:0000256" key="3">
    <source>
        <dbReference type="ARBA" id="ARBA00004651"/>
    </source>
</evidence>
<keyword evidence="6" id="KW-0963">Cytoplasm</keyword>
<keyword evidence="8" id="KW-0256">Endoplasmic reticulum</keyword>
<keyword evidence="5" id="KW-1003">Cell membrane</keyword>
<feature type="transmembrane region" description="Helical" evidence="13">
    <location>
        <begin position="18"/>
        <end position="34"/>
    </location>
</feature>
<comment type="similarity">
    <text evidence="4 13">Belongs to the PRA1 family.</text>
</comment>
<dbReference type="PANTHER" id="PTHR12859">
    <property type="entry name" value="PRA1 PROTEIN"/>
    <property type="match status" value="1"/>
</dbReference>
<feature type="transmembrane region" description="Helical" evidence="13">
    <location>
        <begin position="133"/>
        <end position="150"/>
    </location>
</feature>
<evidence type="ECO:0000256" key="14">
    <source>
        <dbReference type="SAM" id="MobiDB-lite"/>
    </source>
</evidence>
<keyword evidence="10" id="KW-0007">Acetylation</keyword>
<feature type="non-terminal residue" evidence="15">
    <location>
        <position position="1"/>
    </location>
</feature>
<feature type="region of interest" description="Disordered" evidence="14">
    <location>
        <begin position="253"/>
        <end position="297"/>
    </location>
</feature>
<dbReference type="Pfam" id="PF03208">
    <property type="entry name" value="PRA1"/>
    <property type="match status" value="1"/>
</dbReference>
<proteinExistence type="inferred from homology"/>
<evidence type="ECO:0000256" key="13">
    <source>
        <dbReference type="RuleBase" id="RU363107"/>
    </source>
</evidence>
<keyword evidence="9 13" id="KW-1133">Transmembrane helix</keyword>
<evidence type="ECO:0000256" key="8">
    <source>
        <dbReference type="ARBA" id="ARBA00022824"/>
    </source>
</evidence>
<keyword evidence="11 13" id="KW-0472">Membrane</keyword>
<evidence type="ECO:0000256" key="5">
    <source>
        <dbReference type="ARBA" id="ARBA00022475"/>
    </source>
</evidence>
<feature type="transmembrane region" description="Helical" evidence="13">
    <location>
        <begin position="156"/>
        <end position="176"/>
    </location>
</feature>